<evidence type="ECO:0000313" key="1">
    <source>
        <dbReference type="EMBL" id="SHO49409.1"/>
    </source>
</evidence>
<gene>
    <name evidence="1" type="ORF">SAMN02745220_02842</name>
</gene>
<name>A0A1M7Y9Z1_9BACT</name>
<proteinExistence type="predicted"/>
<accession>A0A1M7Y9Z1</accession>
<reference evidence="1 2" key="1">
    <citation type="submission" date="2016-12" db="EMBL/GenBank/DDBJ databases">
        <authorList>
            <person name="Song W.-J."/>
            <person name="Kurnit D.M."/>
        </authorList>
    </citation>
    <scope>NUCLEOTIDE SEQUENCE [LARGE SCALE GENOMIC DNA]</scope>
    <source>
        <strain evidence="1 2">DSM 18488</strain>
    </source>
</reference>
<organism evidence="1 2">
    <name type="scientific">Desulfopila aestuarii DSM 18488</name>
    <dbReference type="NCBI Taxonomy" id="1121416"/>
    <lineage>
        <taxon>Bacteria</taxon>
        <taxon>Pseudomonadati</taxon>
        <taxon>Thermodesulfobacteriota</taxon>
        <taxon>Desulfobulbia</taxon>
        <taxon>Desulfobulbales</taxon>
        <taxon>Desulfocapsaceae</taxon>
        <taxon>Desulfopila</taxon>
    </lineage>
</organism>
<dbReference type="Proteomes" id="UP000184603">
    <property type="component" value="Unassembled WGS sequence"/>
</dbReference>
<dbReference type="EMBL" id="FRFE01000013">
    <property type="protein sequence ID" value="SHO49409.1"/>
    <property type="molecule type" value="Genomic_DNA"/>
</dbReference>
<protein>
    <submittedName>
        <fullName evidence="1">Uncharacterized protein</fullName>
    </submittedName>
</protein>
<evidence type="ECO:0000313" key="2">
    <source>
        <dbReference type="Proteomes" id="UP000184603"/>
    </source>
</evidence>
<dbReference type="RefSeq" id="WP_200802389.1">
    <property type="nucleotide sequence ID" value="NZ_FRFE01000013.1"/>
</dbReference>
<dbReference type="AlphaFoldDB" id="A0A1M7Y9Z1"/>
<keyword evidence="2" id="KW-1185">Reference proteome</keyword>
<sequence>MTQQQALKILMLSPLYFKLATVERMQLIKEYCRLYVEVTKIPKNREGNNQ</sequence>